<protein>
    <submittedName>
        <fullName evidence="3">Cell division topological determinant minj</fullName>
    </submittedName>
</protein>
<reference evidence="3" key="1">
    <citation type="journal article" date="2015" name="Proc. Natl. Acad. Sci. U.S.A.">
        <title>Networks of energetic and metabolic interactions define dynamics in microbial communities.</title>
        <authorList>
            <person name="Embree M."/>
            <person name="Liu J.K."/>
            <person name="Al-Bassam M.M."/>
            <person name="Zengler K."/>
        </authorList>
    </citation>
    <scope>NUCLEOTIDE SEQUENCE</scope>
</reference>
<feature type="transmembrane region" description="Helical" evidence="1">
    <location>
        <begin position="20"/>
        <end position="39"/>
    </location>
</feature>
<feature type="transmembrane region" description="Helical" evidence="1">
    <location>
        <begin position="134"/>
        <end position="152"/>
    </location>
</feature>
<gene>
    <name evidence="3" type="ORF">ASZ90_018755</name>
</gene>
<keyword evidence="3" id="KW-0132">Cell division</keyword>
<dbReference type="PROSITE" id="PS50106">
    <property type="entry name" value="PDZ"/>
    <property type="match status" value="1"/>
</dbReference>
<feature type="transmembrane region" description="Helical" evidence="1">
    <location>
        <begin position="60"/>
        <end position="81"/>
    </location>
</feature>
<keyword evidence="1" id="KW-1133">Transmembrane helix</keyword>
<dbReference type="Pfam" id="PF17820">
    <property type="entry name" value="PDZ_6"/>
    <property type="match status" value="1"/>
</dbReference>
<dbReference type="InterPro" id="IPR036034">
    <property type="entry name" value="PDZ_sf"/>
</dbReference>
<keyword evidence="1" id="KW-0812">Transmembrane</keyword>
<feature type="transmembrane region" description="Helical" evidence="1">
    <location>
        <begin position="249"/>
        <end position="276"/>
    </location>
</feature>
<dbReference type="SUPFAM" id="SSF50156">
    <property type="entry name" value="PDZ domain-like"/>
    <property type="match status" value="1"/>
</dbReference>
<dbReference type="InterPro" id="IPR041489">
    <property type="entry name" value="PDZ_6"/>
</dbReference>
<accession>A0A0W8E5I2</accession>
<dbReference type="SMART" id="SM00228">
    <property type="entry name" value="PDZ"/>
    <property type="match status" value="1"/>
</dbReference>
<dbReference type="GO" id="GO:0051301">
    <property type="term" value="P:cell division"/>
    <property type="evidence" value="ECO:0007669"/>
    <property type="project" value="UniProtKB-KW"/>
</dbReference>
<dbReference type="InterPro" id="IPR001478">
    <property type="entry name" value="PDZ"/>
</dbReference>
<evidence type="ECO:0000259" key="2">
    <source>
        <dbReference type="PROSITE" id="PS50106"/>
    </source>
</evidence>
<sequence>MDLLTEIMLLMGRVMMETITSPFFISVYLLLFTIVCWQYKRMENMSEKLIKSNDRIFLRSALLSSMVGIIGGCLGSILLIIVGINLGNIGLGYLWGLALLLMLVNPRFLCFAYAAGILSLCSLLFSYPDISIPHLLALVAILHMIESFLILINGHSYPIPLYVKKKGQIVGGFNMQKFWPLPLMALVGVSSLNPTDGLAMPQWWPLLQGYPGIIDQTYTLLPVVAILGYGEITTTSPPVRRVKKSSRNLFIYSLTLLLLACISCRLPILAIAAALFSPLGHELVIWLGMREENNRRPLYTRSPAGVRILNVRTGSPAHQAGIVERDIILNVNGFNVDHFSVVRELISTSSSVYLTVEREGKEIKLRLPGEYLNDPGIIPVPEEPVPRYVVLPEDKIFNLVRTLWKKLK</sequence>
<dbReference type="AlphaFoldDB" id="A0A0W8E5I2"/>
<feature type="transmembrane region" description="Helical" evidence="1">
    <location>
        <begin position="87"/>
        <end position="104"/>
    </location>
</feature>
<dbReference type="EMBL" id="LNQE01001866">
    <property type="protein sequence ID" value="KUG03858.1"/>
    <property type="molecule type" value="Genomic_DNA"/>
</dbReference>
<comment type="caution">
    <text evidence="3">The sequence shown here is derived from an EMBL/GenBank/DDBJ whole genome shotgun (WGS) entry which is preliminary data.</text>
</comment>
<dbReference type="Gene3D" id="2.30.42.10">
    <property type="match status" value="1"/>
</dbReference>
<keyword evidence="1" id="KW-0472">Membrane</keyword>
<name>A0A0W8E5I2_9ZZZZ</name>
<organism evidence="3">
    <name type="scientific">hydrocarbon metagenome</name>
    <dbReference type="NCBI Taxonomy" id="938273"/>
    <lineage>
        <taxon>unclassified sequences</taxon>
        <taxon>metagenomes</taxon>
        <taxon>ecological metagenomes</taxon>
    </lineage>
</organism>
<feature type="domain" description="PDZ" evidence="2">
    <location>
        <begin position="287"/>
        <end position="360"/>
    </location>
</feature>
<evidence type="ECO:0000256" key="1">
    <source>
        <dbReference type="SAM" id="Phobius"/>
    </source>
</evidence>
<proteinExistence type="predicted"/>
<evidence type="ECO:0000313" key="3">
    <source>
        <dbReference type="EMBL" id="KUG03858.1"/>
    </source>
</evidence>
<feature type="transmembrane region" description="Helical" evidence="1">
    <location>
        <begin position="111"/>
        <end position="128"/>
    </location>
</feature>
<keyword evidence="3" id="KW-0131">Cell cycle</keyword>